<dbReference type="Proteomes" id="UP001610432">
    <property type="component" value="Unassembled WGS sequence"/>
</dbReference>
<comment type="caution">
    <text evidence="1">The sequence shown here is derived from an EMBL/GenBank/DDBJ whole genome shotgun (WGS) entry which is preliminary data.</text>
</comment>
<dbReference type="GeneID" id="98142181"/>
<dbReference type="RefSeq" id="XP_070889159.1">
    <property type="nucleotide sequence ID" value="XM_071027109.1"/>
</dbReference>
<reference evidence="1 2" key="1">
    <citation type="submission" date="2024-07" db="EMBL/GenBank/DDBJ databases">
        <title>Section-level genome sequencing and comparative genomics of Aspergillus sections Usti and Cavernicolus.</title>
        <authorList>
            <consortium name="Lawrence Berkeley National Laboratory"/>
            <person name="Nybo J.L."/>
            <person name="Vesth T.C."/>
            <person name="Theobald S."/>
            <person name="Frisvad J.C."/>
            <person name="Larsen T.O."/>
            <person name="Kjaerboelling I."/>
            <person name="Rothschild-Mancinelli K."/>
            <person name="Lyhne E.K."/>
            <person name="Kogle M.E."/>
            <person name="Barry K."/>
            <person name="Clum A."/>
            <person name="Na H."/>
            <person name="Ledsgaard L."/>
            <person name="Lin J."/>
            <person name="Lipzen A."/>
            <person name="Kuo A."/>
            <person name="Riley R."/>
            <person name="Mondo S."/>
            <person name="Labutti K."/>
            <person name="Haridas S."/>
            <person name="Pangalinan J."/>
            <person name="Salamov A.A."/>
            <person name="Simmons B.A."/>
            <person name="Magnuson J.K."/>
            <person name="Chen J."/>
            <person name="Drula E."/>
            <person name="Henrissat B."/>
            <person name="Wiebenga A."/>
            <person name="Lubbers R.J."/>
            <person name="Gomes A.C."/>
            <person name="Macurrencykelacurrency M.R."/>
            <person name="Stajich J."/>
            <person name="Grigoriev I.V."/>
            <person name="Mortensen U.H."/>
            <person name="De Vries R.P."/>
            <person name="Baker S.E."/>
            <person name="Andersen M.R."/>
        </authorList>
    </citation>
    <scope>NUCLEOTIDE SEQUENCE [LARGE SCALE GENOMIC DNA]</scope>
    <source>
        <strain evidence="1 2">CBS 449.75</strain>
    </source>
</reference>
<keyword evidence="2" id="KW-1185">Reference proteome</keyword>
<proteinExistence type="predicted"/>
<evidence type="ECO:0000313" key="2">
    <source>
        <dbReference type="Proteomes" id="UP001610432"/>
    </source>
</evidence>
<organism evidence="1 2">
    <name type="scientific">Aspergillus lucknowensis</name>
    <dbReference type="NCBI Taxonomy" id="176173"/>
    <lineage>
        <taxon>Eukaryota</taxon>
        <taxon>Fungi</taxon>
        <taxon>Dikarya</taxon>
        <taxon>Ascomycota</taxon>
        <taxon>Pezizomycotina</taxon>
        <taxon>Eurotiomycetes</taxon>
        <taxon>Eurotiomycetidae</taxon>
        <taxon>Eurotiales</taxon>
        <taxon>Aspergillaceae</taxon>
        <taxon>Aspergillus</taxon>
        <taxon>Aspergillus subgen. Nidulantes</taxon>
    </lineage>
</organism>
<sequence>MNPQNRSRFRDWLKVGHGLRSGVECLRDWTRSFEIEFTTPAQFWEPSKSNSMPEDQGMVSAVALIMLQTEPEKWCQLSGAKASARGFRGRLFLHPEGQFDQPVKGGLTAAIVPVFSYQGMTQICDDVRLGERALAEGSAIDASGRREPGQFSAPPKTIVVHYSFSSCEEELNGFDEGPWGCWTTHLGSTLVFALSNRGSRSQQHAIRGLGLDHCPRVLEVHAKRVCW</sequence>
<gene>
    <name evidence="1" type="ORF">BJX67DRAFT_308789</name>
</gene>
<dbReference type="EMBL" id="JBFXLQ010000007">
    <property type="protein sequence ID" value="KAL2870180.1"/>
    <property type="molecule type" value="Genomic_DNA"/>
</dbReference>
<protein>
    <submittedName>
        <fullName evidence="1">Uncharacterized protein</fullName>
    </submittedName>
</protein>
<accession>A0ABR4M0D2</accession>
<name>A0ABR4M0D2_9EURO</name>
<evidence type="ECO:0000313" key="1">
    <source>
        <dbReference type="EMBL" id="KAL2870180.1"/>
    </source>
</evidence>